<evidence type="ECO:0000256" key="1">
    <source>
        <dbReference type="ARBA" id="ARBA00005428"/>
    </source>
</evidence>
<dbReference type="PANTHER" id="PTHR33677:SF3">
    <property type="entry name" value="COPPER-SENSING TRANSCRIPTIONAL REPRESSOR RICR"/>
    <property type="match status" value="1"/>
</dbReference>
<accession>A0ABV3P1S8</accession>
<gene>
    <name evidence="3" type="ORF">AB1207_00575</name>
</gene>
<dbReference type="Pfam" id="PF02583">
    <property type="entry name" value="Trns_repr_metal"/>
    <property type="match status" value="1"/>
</dbReference>
<dbReference type="PANTHER" id="PTHR33677">
    <property type="entry name" value="TRANSCRIPTIONAL REPRESSOR FRMR-RELATED"/>
    <property type="match status" value="1"/>
</dbReference>
<proteinExistence type="inferred from homology"/>
<dbReference type="Proteomes" id="UP001555826">
    <property type="component" value="Unassembled WGS sequence"/>
</dbReference>
<dbReference type="CDD" id="cd10148">
    <property type="entry name" value="CsoR-like_DUF156"/>
    <property type="match status" value="1"/>
</dbReference>
<dbReference type="InterPro" id="IPR038390">
    <property type="entry name" value="Metal_Tscrpt_repr_sf"/>
</dbReference>
<dbReference type="EMBL" id="JBFNQN010000001">
    <property type="protein sequence ID" value="MEW9263232.1"/>
    <property type="molecule type" value="Genomic_DNA"/>
</dbReference>
<dbReference type="RefSeq" id="WP_367635829.1">
    <property type="nucleotide sequence ID" value="NZ_JBFNQN010000001.1"/>
</dbReference>
<organism evidence="3 4">
    <name type="scientific">Kineococcus endophyticus</name>
    <dbReference type="NCBI Taxonomy" id="1181883"/>
    <lineage>
        <taxon>Bacteria</taxon>
        <taxon>Bacillati</taxon>
        <taxon>Actinomycetota</taxon>
        <taxon>Actinomycetes</taxon>
        <taxon>Kineosporiales</taxon>
        <taxon>Kineosporiaceae</taxon>
        <taxon>Kineococcus</taxon>
    </lineage>
</organism>
<sequence>MEHGPGYAREKDEVLKRLRRVEGQVRGLQRMVEEDAYCIDVLTQVSAATKALQAVALSLLDDHLGHCVAHAAAEGGAVADEKIKEASAAIARLVRS</sequence>
<evidence type="ECO:0000256" key="2">
    <source>
        <dbReference type="ARBA" id="ARBA00023008"/>
    </source>
</evidence>
<keyword evidence="4" id="KW-1185">Reference proteome</keyword>
<protein>
    <submittedName>
        <fullName evidence="3">Metal-sensitive transcriptional regulator</fullName>
    </submittedName>
</protein>
<evidence type="ECO:0000313" key="4">
    <source>
        <dbReference type="Proteomes" id="UP001555826"/>
    </source>
</evidence>
<comment type="caution">
    <text evidence="3">The sequence shown here is derived from an EMBL/GenBank/DDBJ whole genome shotgun (WGS) entry which is preliminary data.</text>
</comment>
<comment type="similarity">
    <text evidence="1">Belongs to the CsoR family.</text>
</comment>
<keyword evidence="2" id="KW-0186">Copper</keyword>
<dbReference type="Gene3D" id="1.20.58.1000">
    <property type="entry name" value="Metal-sensitive repressor, helix protomer"/>
    <property type="match status" value="1"/>
</dbReference>
<reference evidence="3 4" key="1">
    <citation type="submission" date="2024-07" db="EMBL/GenBank/DDBJ databases">
        <authorList>
            <person name="Thanompreechachai J."/>
            <person name="Duangmal K."/>
        </authorList>
    </citation>
    <scope>NUCLEOTIDE SEQUENCE [LARGE SCALE GENOMIC DNA]</scope>
    <source>
        <strain evidence="3 4">KCTC 19886</strain>
    </source>
</reference>
<evidence type="ECO:0000313" key="3">
    <source>
        <dbReference type="EMBL" id="MEW9263232.1"/>
    </source>
</evidence>
<name>A0ABV3P1S8_9ACTN</name>
<dbReference type="InterPro" id="IPR003735">
    <property type="entry name" value="Metal_Tscrpt_repr"/>
</dbReference>